<dbReference type="OrthoDB" id="9802248at2"/>
<evidence type="ECO:0000313" key="6">
    <source>
        <dbReference type="EMBL" id="MRX72621.1"/>
    </source>
</evidence>
<keyword evidence="3 6" id="KW-0378">Hydrolase</keyword>
<dbReference type="Gene3D" id="3.60.15.10">
    <property type="entry name" value="Ribonuclease Z/Hydroxyacylglutathione hydrolase-like"/>
    <property type="match status" value="1"/>
</dbReference>
<keyword evidence="4" id="KW-0862">Zinc</keyword>
<dbReference type="InterPro" id="IPR051453">
    <property type="entry name" value="MBL_Glyoxalase_II"/>
</dbReference>
<dbReference type="InterPro" id="IPR001279">
    <property type="entry name" value="Metallo-B-lactamas"/>
</dbReference>
<dbReference type="SUPFAM" id="SSF56281">
    <property type="entry name" value="Metallo-hydrolase/oxidoreductase"/>
    <property type="match status" value="1"/>
</dbReference>
<dbReference type="Pfam" id="PF00753">
    <property type="entry name" value="Lactamase_B"/>
    <property type="match status" value="1"/>
</dbReference>
<feature type="domain" description="Metallo-beta-lactamase" evidence="5">
    <location>
        <begin position="12"/>
        <end position="191"/>
    </location>
</feature>
<comment type="cofactor">
    <cofactor evidence="1">
        <name>Zn(2+)</name>
        <dbReference type="ChEBI" id="CHEBI:29105"/>
    </cofactor>
</comment>
<dbReference type="GO" id="GO:0046872">
    <property type="term" value="F:metal ion binding"/>
    <property type="evidence" value="ECO:0007669"/>
    <property type="project" value="UniProtKB-KW"/>
</dbReference>
<organism evidence="6 7">
    <name type="scientific">Metabacillus lacus</name>
    <dbReference type="NCBI Taxonomy" id="1983721"/>
    <lineage>
        <taxon>Bacteria</taxon>
        <taxon>Bacillati</taxon>
        <taxon>Bacillota</taxon>
        <taxon>Bacilli</taxon>
        <taxon>Bacillales</taxon>
        <taxon>Bacillaceae</taxon>
        <taxon>Metabacillus</taxon>
    </lineage>
</organism>
<evidence type="ECO:0000259" key="5">
    <source>
        <dbReference type="SMART" id="SM00849"/>
    </source>
</evidence>
<evidence type="ECO:0000256" key="1">
    <source>
        <dbReference type="ARBA" id="ARBA00001947"/>
    </source>
</evidence>
<dbReference type="PANTHER" id="PTHR46233">
    <property type="entry name" value="HYDROXYACYLGLUTATHIONE HYDROLASE GLOC"/>
    <property type="match status" value="1"/>
</dbReference>
<dbReference type="PANTHER" id="PTHR46233:SF3">
    <property type="entry name" value="HYDROXYACYLGLUTATHIONE HYDROLASE GLOC"/>
    <property type="match status" value="1"/>
</dbReference>
<dbReference type="AlphaFoldDB" id="A0A7X2LYQ9"/>
<proteinExistence type="predicted"/>
<evidence type="ECO:0000256" key="2">
    <source>
        <dbReference type="ARBA" id="ARBA00022723"/>
    </source>
</evidence>
<dbReference type="CDD" id="cd06262">
    <property type="entry name" value="metallo-hydrolase-like_MBL-fold"/>
    <property type="match status" value="1"/>
</dbReference>
<dbReference type="InterPro" id="IPR036866">
    <property type="entry name" value="RibonucZ/Hydroxyglut_hydro"/>
</dbReference>
<dbReference type="Proteomes" id="UP000448867">
    <property type="component" value="Unassembled WGS sequence"/>
</dbReference>
<dbReference type="SMART" id="SM00849">
    <property type="entry name" value="Lactamase_B"/>
    <property type="match status" value="1"/>
</dbReference>
<evidence type="ECO:0000256" key="3">
    <source>
        <dbReference type="ARBA" id="ARBA00022801"/>
    </source>
</evidence>
<protein>
    <submittedName>
        <fullName evidence="6">MBL fold metallo-hydrolase</fullName>
    </submittedName>
</protein>
<evidence type="ECO:0000256" key="4">
    <source>
        <dbReference type="ARBA" id="ARBA00022833"/>
    </source>
</evidence>
<reference evidence="6 7" key="1">
    <citation type="submission" date="2019-11" db="EMBL/GenBank/DDBJ databases">
        <title>Bacillus lacus genome.</title>
        <authorList>
            <person name="Allen C.J."/>
            <person name="Newman J.D."/>
        </authorList>
    </citation>
    <scope>NUCLEOTIDE SEQUENCE [LARGE SCALE GENOMIC DNA]</scope>
    <source>
        <strain evidence="6 7">KCTC 33946</strain>
    </source>
</reference>
<accession>A0A7X2LYQ9</accession>
<keyword evidence="2" id="KW-0479">Metal-binding</keyword>
<dbReference type="EMBL" id="WKKI01000018">
    <property type="protein sequence ID" value="MRX72621.1"/>
    <property type="molecule type" value="Genomic_DNA"/>
</dbReference>
<keyword evidence="7" id="KW-1185">Reference proteome</keyword>
<name>A0A7X2LYQ9_9BACI</name>
<evidence type="ECO:0000313" key="7">
    <source>
        <dbReference type="Proteomes" id="UP000448867"/>
    </source>
</evidence>
<comment type="caution">
    <text evidence="6">The sequence shown here is derived from an EMBL/GenBank/DDBJ whole genome shotgun (WGS) entry which is preliminary data.</text>
</comment>
<gene>
    <name evidence="6" type="ORF">GJU40_10730</name>
</gene>
<dbReference type="RefSeq" id="WP_154307782.1">
    <property type="nucleotide sequence ID" value="NZ_WKKI01000018.1"/>
</dbReference>
<dbReference type="GO" id="GO:0016787">
    <property type="term" value="F:hydrolase activity"/>
    <property type="evidence" value="ECO:0007669"/>
    <property type="project" value="UniProtKB-KW"/>
</dbReference>
<sequence>MKWKRIPLGPLGTNAYLFLQENGDCLIIDPGGEADKLGRELKKMQARPLAILLTHAHFDHIGAVEDVRKQWKIPVYIHKKERDWLTDPALNGSQLFMGGAITAGPADHLLSGEGNLEIGSFSLKVFETPGHSPGSLSYYSEGAGIVFSGDALFQGSIGRTDLPGGNHDTLISSIHKKLLTLPEDTLVLSGHGAETTIEIEMDSNPFLNGFQAY</sequence>